<accession>A0AAE6G139</accession>
<dbReference type="Proteomes" id="UP000320179">
    <property type="component" value="Chromosome"/>
</dbReference>
<dbReference type="EMBL" id="CP017174">
    <property type="protein sequence ID" value="QDE68714.1"/>
    <property type="molecule type" value="Genomic_DNA"/>
</dbReference>
<reference evidence="1 2" key="1">
    <citation type="journal article" date="2019" name="Science">
        <title>Social genes are selection hotspots in kin groups of a soil microbe.</title>
        <authorList>
            <person name="Wielgoss S."/>
            <person name="Wolfensberger R."/>
            <person name="Sun L."/>
            <person name="Fiegna F."/>
            <person name="Velicer G.J."/>
        </authorList>
    </citation>
    <scope>NUCLEOTIDE SEQUENCE [LARGE SCALE GENOMIC DNA]</scope>
    <source>
        <strain evidence="1 2">MC3.5.9c15</strain>
    </source>
</reference>
<evidence type="ECO:0000313" key="2">
    <source>
        <dbReference type="Proteomes" id="UP000320179"/>
    </source>
</evidence>
<protein>
    <submittedName>
        <fullName evidence="1">Uncharacterized protein</fullName>
    </submittedName>
</protein>
<dbReference type="AlphaFoldDB" id="A0AAE6G139"/>
<gene>
    <name evidence="1" type="ORF">BHS09_17975</name>
</gene>
<name>A0AAE6G139_MYXXA</name>
<dbReference type="RefSeq" id="WP_140798463.1">
    <property type="nucleotide sequence ID" value="NZ_CP017173.1"/>
</dbReference>
<dbReference type="Pfam" id="PF11876">
    <property type="entry name" value="TsiV"/>
    <property type="match status" value="1"/>
</dbReference>
<proteinExistence type="predicted"/>
<dbReference type="InterPro" id="IPR021815">
    <property type="entry name" value="TsiV"/>
</dbReference>
<evidence type="ECO:0000313" key="1">
    <source>
        <dbReference type="EMBL" id="QDE68714.1"/>
    </source>
</evidence>
<organism evidence="1 2">
    <name type="scientific">Myxococcus xanthus</name>
    <dbReference type="NCBI Taxonomy" id="34"/>
    <lineage>
        <taxon>Bacteria</taxon>
        <taxon>Pseudomonadati</taxon>
        <taxon>Myxococcota</taxon>
        <taxon>Myxococcia</taxon>
        <taxon>Myxococcales</taxon>
        <taxon>Cystobacterineae</taxon>
        <taxon>Myxococcaceae</taxon>
        <taxon>Myxococcus</taxon>
    </lineage>
</organism>
<sequence>MSDTATLIDSLDLRDEEGIRQASFTFSINLFTTATFAEFPLAALRCQEIFLSVCPPERLRFYATETMRKHRAVTKKTLGTLARWATEPLGKKDYVSLELKDGDSEMDAPKALFKFTSAEEGSPSFKSKNANSVTLAFPPELGLQRAGELQALLMRLLETVPCVCATTGFAFHVTRYSSAAAEAYAMRTSMRYPETDIIRISQDHRAVQQNALKTVAWLTMVFEPLLSELGRVDAVVKGWGRQSPTGLHRVGRCFGLANDPHCMIASAESRRRTPGRYIWRCVR</sequence>